<reference evidence="2" key="1">
    <citation type="journal article" date="2021" name="Sci. Adv.">
        <title>The American lobster genome reveals insights on longevity, neural, and immune adaptations.</title>
        <authorList>
            <person name="Polinski J.M."/>
            <person name="Zimin A.V."/>
            <person name="Clark K.F."/>
            <person name="Kohn A.B."/>
            <person name="Sadowski N."/>
            <person name="Timp W."/>
            <person name="Ptitsyn A."/>
            <person name="Khanna P."/>
            <person name="Romanova D.Y."/>
            <person name="Williams P."/>
            <person name="Greenwood S.J."/>
            <person name="Moroz L.L."/>
            <person name="Walt D.R."/>
            <person name="Bodnar A.G."/>
        </authorList>
    </citation>
    <scope>NUCLEOTIDE SEQUENCE</scope>
    <source>
        <strain evidence="2">GMGI-L3</strain>
    </source>
</reference>
<dbReference type="OrthoDB" id="6382557at2759"/>
<feature type="compositionally biased region" description="Basic and acidic residues" evidence="1">
    <location>
        <begin position="12"/>
        <end position="37"/>
    </location>
</feature>
<comment type="caution">
    <text evidence="2">The sequence shown here is derived from an EMBL/GenBank/DDBJ whole genome shotgun (WGS) entry which is preliminary data.</text>
</comment>
<evidence type="ECO:0000256" key="1">
    <source>
        <dbReference type="SAM" id="MobiDB-lite"/>
    </source>
</evidence>
<evidence type="ECO:0000313" key="2">
    <source>
        <dbReference type="EMBL" id="KAG7161232.1"/>
    </source>
</evidence>
<feature type="compositionally biased region" description="Basic residues" evidence="1">
    <location>
        <begin position="1"/>
        <end position="11"/>
    </location>
</feature>
<protein>
    <submittedName>
        <fullName evidence="2">Uncharacterized protein</fullName>
    </submittedName>
</protein>
<keyword evidence="3" id="KW-1185">Reference proteome</keyword>
<evidence type="ECO:0000313" key="3">
    <source>
        <dbReference type="Proteomes" id="UP000747542"/>
    </source>
</evidence>
<dbReference type="EMBL" id="JAHLQT010029607">
    <property type="protein sequence ID" value="KAG7161232.1"/>
    <property type="molecule type" value="Genomic_DNA"/>
</dbReference>
<proteinExistence type="predicted"/>
<name>A0A8J5JMY7_HOMAM</name>
<dbReference type="AlphaFoldDB" id="A0A8J5JMY7"/>
<feature type="region of interest" description="Disordered" evidence="1">
    <location>
        <begin position="1"/>
        <end position="40"/>
    </location>
</feature>
<gene>
    <name evidence="2" type="ORF">Hamer_G016286</name>
</gene>
<organism evidence="2 3">
    <name type="scientific">Homarus americanus</name>
    <name type="common">American lobster</name>
    <dbReference type="NCBI Taxonomy" id="6706"/>
    <lineage>
        <taxon>Eukaryota</taxon>
        <taxon>Metazoa</taxon>
        <taxon>Ecdysozoa</taxon>
        <taxon>Arthropoda</taxon>
        <taxon>Crustacea</taxon>
        <taxon>Multicrustacea</taxon>
        <taxon>Malacostraca</taxon>
        <taxon>Eumalacostraca</taxon>
        <taxon>Eucarida</taxon>
        <taxon>Decapoda</taxon>
        <taxon>Pleocyemata</taxon>
        <taxon>Astacidea</taxon>
        <taxon>Nephropoidea</taxon>
        <taxon>Nephropidae</taxon>
        <taxon>Homarus</taxon>
    </lineage>
</organism>
<accession>A0A8J5JMY7</accession>
<sequence length="179" mass="20070">MSSRPTKQRRVVKWDSRRTTKKVVGRDSMEDGGEHLPRPSQTLPLTFDLPVKAGRIGRGKALQMSTCSPIDHQSAKPINPGAYYTPVGITDCGLNVRPAVPGDCYVRKSWKNLSNAPVAYQVQQMLYEDQFTDDEPSNSSSFQKNSNHINGKNKFDWISDEYNFGEYQNPNVGNGLPLH</sequence>
<dbReference type="Proteomes" id="UP000747542">
    <property type="component" value="Unassembled WGS sequence"/>
</dbReference>